<feature type="domain" description="Hcy-binding" evidence="4">
    <location>
        <begin position="4"/>
        <end position="290"/>
    </location>
</feature>
<evidence type="ECO:0000256" key="3">
    <source>
        <dbReference type="PROSITE-ProRule" id="PRU00333"/>
    </source>
</evidence>
<sequence>MTREEFRTKIAEKGYLLLDGGTGSVLRTMGMPAGVSTEKWAYEHPEVIGELQRQYAQAGSDVIYAPTFAANRISLENMGIADMIVELNQTMVKRTLENVGDKVLVAGDISTTGKAMEPYGPMTYEGLMDNYKEQIKLLADAGVELLVAETLMSADEATVICDAARAVCNLPLIISFTCEGDGTLYFGGTIAEAAAVMEAMGADAVGVNCSVGPDQLDAVIRQLSETVSIPIVAKPNAGLPVITETGAAVYSMGEEEFAKNVQHLKECGASVIGGCCGTTPDYIRRVRESFAE</sequence>
<comment type="caution">
    <text evidence="5">The sequence shown here is derived from an EMBL/GenBank/DDBJ whole genome shotgun (WGS) entry which is preliminary data.</text>
</comment>
<dbReference type="Proteomes" id="UP001470288">
    <property type="component" value="Unassembled WGS sequence"/>
</dbReference>
<dbReference type="Gene3D" id="3.20.20.330">
    <property type="entry name" value="Homocysteine-binding-like domain"/>
    <property type="match status" value="1"/>
</dbReference>
<dbReference type="InterPro" id="IPR036589">
    <property type="entry name" value="HCY_dom_sf"/>
</dbReference>
<dbReference type="PANTHER" id="PTHR11103">
    <property type="entry name" value="SLR1189 PROTEIN"/>
    <property type="match status" value="1"/>
</dbReference>
<keyword evidence="6" id="KW-1185">Reference proteome</keyword>
<reference evidence="5 6" key="1">
    <citation type="submission" date="2024-03" db="EMBL/GenBank/DDBJ databases">
        <title>Human intestinal bacterial collection.</title>
        <authorList>
            <person name="Pauvert C."/>
            <person name="Hitch T.C.A."/>
            <person name="Clavel T."/>
        </authorList>
    </citation>
    <scope>NUCLEOTIDE SEQUENCE [LARGE SCALE GENOMIC DNA]</scope>
    <source>
        <strain evidence="5 6">CLA-AA-H78B</strain>
    </source>
</reference>
<accession>A0ABV1I310</accession>
<evidence type="ECO:0000313" key="5">
    <source>
        <dbReference type="EMBL" id="MEQ2579572.1"/>
    </source>
</evidence>
<feature type="binding site" evidence="3">
    <location>
        <position position="209"/>
    </location>
    <ligand>
        <name>Zn(2+)</name>
        <dbReference type="ChEBI" id="CHEBI:29105"/>
    </ligand>
</feature>
<dbReference type="RefSeq" id="WP_349144820.1">
    <property type="nucleotide sequence ID" value="NZ_JBBMFC010000023.1"/>
</dbReference>
<comment type="cofactor">
    <cofactor evidence="3">
        <name>Zn(2+)</name>
        <dbReference type="ChEBI" id="CHEBI:29105"/>
    </cofactor>
</comment>
<feature type="binding site" evidence="3">
    <location>
        <position position="275"/>
    </location>
    <ligand>
        <name>Zn(2+)</name>
        <dbReference type="ChEBI" id="CHEBI:29105"/>
    </ligand>
</feature>
<dbReference type="PIRSF" id="PIRSF037505">
    <property type="entry name" value="Betaine_HMT"/>
    <property type="match status" value="1"/>
</dbReference>
<keyword evidence="3" id="KW-0862">Zinc</keyword>
<evidence type="ECO:0000313" key="6">
    <source>
        <dbReference type="Proteomes" id="UP001470288"/>
    </source>
</evidence>
<proteinExistence type="predicted"/>
<name>A0ABV1I310_9FIRM</name>
<dbReference type="Pfam" id="PF02574">
    <property type="entry name" value="S-methyl_trans"/>
    <property type="match status" value="1"/>
</dbReference>
<organism evidence="5 6">
    <name type="scientific">Hominiventricola aquisgranensis</name>
    <dbReference type="NCBI Taxonomy" id="3133164"/>
    <lineage>
        <taxon>Bacteria</taxon>
        <taxon>Bacillati</taxon>
        <taxon>Bacillota</taxon>
        <taxon>Clostridia</taxon>
        <taxon>Lachnospirales</taxon>
        <taxon>Lachnospiraceae</taxon>
        <taxon>Hominiventricola</taxon>
    </lineage>
</organism>
<feature type="binding site" evidence="3">
    <location>
        <position position="276"/>
    </location>
    <ligand>
        <name>Zn(2+)</name>
        <dbReference type="ChEBI" id="CHEBI:29105"/>
    </ligand>
</feature>
<evidence type="ECO:0000259" key="4">
    <source>
        <dbReference type="PROSITE" id="PS50970"/>
    </source>
</evidence>
<keyword evidence="3" id="KW-0479">Metal-binding</keyword>
<gene>
    <name evidence="5" type="ORF">WMO62_12140</name>
</gene>
<dbReference type="InterPro" id="IPR003726">
    <property type="entry name" value="HCY_dom"/>
</dbReference>
<dbReference type="EMBL" id="JBBMFC010000023">
    <property type="protein sequence ID" value="MEQ2579572.1"/>
    <property type="molecule type" value="Genomic_DNA"/>
</dbReference>
<keyword evidence="1 3" id="KW-0489">Methyltransferase</keyword>
<evidence type="ECO:0000256" key="1">
    <source>
        <dbReference type="ARBA" id="ARBA00022603"/>
    </source>
</evidence>
<protein>
    <submittedName>
        <fullName evidence="5">Homocysteine S-methyltransferase family protein</fullName>
    </submittedName>
</protein>
<dbReference type="InterPro" id="IPR017226">
    <property type="entry name" value="BHMT-like"/>
</dbReference>
<dbReference type="PROSITE" id="PS50970">
    <property type="entry name" value="HCY"/>
    <property type="match status" value="1"/>
</dbReference>
<dbReference type="SUPFAM" id="SSF82282">
    <property type="entry name" value="Homocysteine S-methyltransferase"/>
    <property type="match status" value="1"/>
</dbReference>
<dbReference type="PANTHER" id="PTHR11103:SF18">
    <property type="entry name" value="SLR1189 PROTEIN"/>
    <property type="match status" value="1"/>
</dbReference>
<evidence type="ECO:0000256" key="2">
    <source>
        <dbReference type="ARBA" id="ARBA00022679"/>
    </source>
</evidence>
<keyword evidence="2 3" id="KW-0808">Transferase</keyword>